<keyword evidence="2" id="KW-0802">TPR repeat</keyword>
<dbReference type="PANTHER" id="PTHR15081:SF1">
    <property type="entry name" value="NUCLEAR AUTOANTIGENIC SPERM PROTEIN"/>
    <property type="match status" value="1"/>
</dbReference>
<feature type="compositionally biased region" description="Acidic residues" evidence="3">
    <location>
        <begin position="98"/>
        <end position="108"/>
    </location>
</feature>
<dbReference type="InterPro" id="IPR051730">
    <property type="entry name" value="NASP-like"/>
</dbReference>
<proteinExistence type="predicted"/>
<dbReference type="GO" id="GO:0005654">
    <property type="term" value="C:nucleoplasm"/>
    <property type="evidence" value="ECO:0007669"/>
    <property type="project" value="TreeGrafter"/>
</dbReference>
<evidence type="ECO:0000259" key="4">
    <source>
        <dbReference type="Pfam" id="PF10516"/>
    </source>
</evidence>
<dbReference type="GO" id="GO:0042393">
    <property type="term" value="F:histone binding"/>
    <property type="evidence" value="ECO:0007669"/>
    <property type="project" value="TreeGrafter"/>
</dbReference>
<sequence>MSVKEEIKQLLNEAAKFYAAKDYEISTNLYSEANAIYDASTGSSNADYLYLYGKSLYMLALSHSDVFGGDDEQEEQEVEGDEEEESKKKQLYQFSDTLAEEEEDEEQETVNKGPSQEEDNSQQEEAQIEPQDEETPTSDFENAWEILELARSHYENMPQDSETLQKLSETYDILGEISLETENFPQAKQDFAKCLELRLKAYNDQDSAHRLIIESHYKLSLALEFDPSEGAECQKELERAIELLETRIKDQKAEKGDEGLLEELKVKLKELKVTEESFDTIKRESVAQVKQVLGVAPVNDLTSMVKKRKPKQDQTQQTKKQKK</sequence>
<dbReference type="InterPro" id="IPR011990">
    <property type="entry name" value="TPR-like_helical_dom_sf"/>
</dbReference>
<dbReference type="AlphaFoldDB" id="A0A1G4K7L9"/>
<name>A0A1G4K7L9_9SACH</name>
<feature type="region of interest" description="Disordered" evidence="3">
    <location>
        <begin position="69"/>
        <end position="139"/>
    </location>
</feature>
<dbReference type="Gene3D" id="1.25.40.10">
    <property type="entry name" value="Tetratricopeptide repeat domain"/>
    <property type="match status" value="1"/>
</dbReference>
<organism evidence="5 6">
    <name type="scientific">Lachancea nothofagi CBS 11611</name>
    <dbReference type="NCBI Taxonomy" id="1266666"/>
    <lineage>
        <taxon>Eukaryota</taxon>
        <taxon>Fungi</taxon>
        <taxon>Dikarya</taxon>
        <taxon>Ascomycota</taxon>
        <taxon>Saccharomycotina</taxon>
        <taxon>Saccharomycetes</taxon>
        <taxon>Saccharomycetales</taxon>
        <taxon>Saccharomycetaceae</taxon>
        <taxon>Lachancea</taxon>
    </lineage>
</organism>
<dbReference type="OrthoDB" id="5587616at2759"/>
<dbReference type="EMBL" id="LT598452">
    <property type="protein sequence ID" value="SCU99954.1"/>
    <property type="molecule type" value="Genomic_DNA"/>
</dbReference>
<evidence type="ECO:0000313" key="6">
    <source>
        <dbReference type="Proteomes" id="UP000189911"/>
    </source>
</evidence>
<dbReference type="GO" id="GO:0006335">
    <property type="term" value="P:DNA replication-dependent chromatin assembly"/>
    <property type="evidence" value="ECO:0007669"/>
    <property type="project" value="TreeGrafter"/>
</dbReference>
<dbReference type="InterPro" id="IPR019544">
    <property type="entry name" value="Tetratricopeptide_SHNi-TPR_dom"/>
</dbReference>
<evidence type="ECO:0000256" key="3">
    <source>
        <dbReference type="SAM" id="MobiDB-lite"/>
    </source>
</evidence>
<gene>
    <name evidence="5" type="ORF">LANO_0F04500G</name>
</gene>
<accession>A0A1G4K7L9</accession>
<reference evidence="6" key="1">
    <citation type="submission" date="2016-03" db="EMBL/GenBank/DDBJ databases">
        <authorList>
            <person name="Devillers Hugo."/>
        </authorList>
    </citation>
    <scope>NUCLEOTIDE SEQUENCE [LARGE SCALE GENOMIC DNA]</scope>
</reference>
<protein>
    <submittedName>
        <fullName evidence="5">LANO_0F04500g1_1</fullName>
    </submittedName>
</protein>
<keyword evidence="1" id="KW-0677">Repeat</keyword>
<evidence type="ECO:0000256" key="2">
    <source>
        <dbReference type="ARBA" id="ARBA00022803"/>
    </source>
</evidence>
<keyword evidence="6" id="KW-1185">Reference proteome</keyword>
<evidence type="ECO:0000256" key="1">
    <source>
        <dbReference type="ARBA" id="ARBA00022737"/>
    </source>
</evidence>
<feature type="region of interest" description="Disordered" evidence="3">
    <location>
        <begin position="301"/>
        <end position="323"/>
    </location>
</feature>
<dbReference type="GO" id="GO:0034080">
    <property type="term" value="P:CENP-A containing chromatin assembly"/>
    <property type="evidence" value="ECO:0007669"/>
    <property type="project" value="TreeGrafter"/>
</dbReference>
<dbReference type="Proteomes" id="UP000189911">
    <property type="component" value="Chromosome F"/>
</dbReference>
<evidence type="ECO:0000313" key="5">
    <source>
        <dbReference type="EMBL" id="SCU99954.1"/>
    </source>
</evidence>
<dbReference type="PANTHER" id="PTHR15081">
    <property type="entry name" value="NUCLEAR AUTOANTIGENIC SPERM PROTEIN NASP -RELATED"/>
    <property type="match status" value="1"/>
</dbReference>
<feature type="compositionally biased region" description="Low complexity" evidence="3">
    <location>
        <begin position="313"/>
        <end position="323"/>
    </location>
</feature>
<dbReference type="Pfam" id="PF10516">
    <property type="entry name" value="SHNi-TPR"/>
    <property type="match status" value="1"/>
</dbReference>
<feature type="compositionally biased region" description="Acidic residues" evidence="3">
    <location>
        <begin position="116"/>
        <end position="136"/>
    </location>
</feature>
<feature type="compositionally biased region" description="Acidic residues" evidence="3">
    <location>
        <begin position="69"/>
        <end position="84"/>
    </location>
</feature>
<feature type="domain" description="Tetratricopeptide SHNi-TPR" evidence="4">
    <location>
        <begin position="168"/>
        <end position="203"/>
    </location>
</feature>